<feature type="signal peptide" evidence="2">
    <location>
        <begin position="1"/>
        <end position="24"/>
    </location>
</feature>
<name>A0A1F6G0N8_9BACT</name>
<dbReference type="InterPro" id="IPR008965">
    <property type="entry name" value="CBM2/CBM3_carb-bd_dom_sf"/>
</dbReference>
<dbReference type="CDD" id="cd08547">
    <property type="entry name" value="Type_II_cohesin"/>
    <property type="match status" value="1"/>
</dbReference>
<protein>
    <recommendedName>
        <fullName evidence="5">Cohesin domain-containing protein</fullName>
    </recommendedName>
</protein>
<dbReference type="Gene3D" id="2.60.40.680">
    <property type="match status" value="1"/>
</dbReference>
<organism evidence="3 4">
    <name type="scientific">Candidatus Kaiserbacteria bacterium RIFCSPLOWO2_12_FULL_53_8</name>
    <dbReference type="NCBI Taxonomy" id="1798529"/>
    <lineage>
        <taxon>Bacteria</taxon>
        <taxon>Candidatus Kaiseribacteriota</taxon>
    </lineage>
</organism>
<keyword evidence="1" id="KW-0812">Transmembrane</keyword>
<evidence type="ECO:0000313" key="3">
    <source>
        <dbReference type="EMBL" id="OGG91679.1"/>
    </source>
</evidence>
<evidence type="ECO:0008006" key="5">
    <source>
        <dbReference type="Google" id="ProtNLM"/>
    </source>
</evidence>
<keyword evidence="1" id="KW-1133">Transmembrane helix</keyword>
<dbReference type="EMBL" id="MFMQ01000043">
    <property type="protein sequence ID" value="OGG91679.1"/>
    <property type="molecule type" value="Genomic_DNA"/>
</dbReference>
<dbReference type="SUPFAM" id="SSF49384">
    <property type="entry name" value="Carbohydrate-binding domain"/>
    <property type="match status" value="1"/>
</dbReference>
<evidence type="ECO:0000313" key="4">
    <source>
        <dbReference type="Proteomes" id="UP000178601"/>
    </source>
</evidence>
<keyword evidence="2" id="KW-0732">Signal</keyword>
<proteinExistence type="predicted"/>
<sequence>MIRHIYKIIACMIAVFGLPLLASAATISLTAEPRTVGVGDLVNITLTVDSDIPVNTFSGSLHYSRNMLDPESVSDGSSIVGVWLTRPTIDSTSVISFAGLTPGGYRGVGGKVYSVVFRAKKAGTATLTLDSLTVLRNDGSGTREPVAGASLQLSIQTKSLGGYTGAADADPPEPFAVYLTNSSNATSGDQQIVFSAVDKNSGIDHYEAAEKRPFFFWRAIAWEKTESPYTIHDQNLFSDVYIKAVDHAGNERISVFPHRHFFSPSEWLILLGILTVFIIAWYMRWKRKPLAYETLQ</sequence>
<feature type="chain" id="PRO_5009524458" description="Cohesin domain-containing protein" evidence="2">
    <location>
        <begin position="25"/>
        <end position="296"/>
    </location>
</feature>
<dbReference type="Proteomes" id="UP000178601">
    <property type="component" value="Unassembled WGS sequence"/>
</dbReference>
<feature type="transmembrane region" description="Helical" evidence="1">
    <location>
        <begin position="267"/>
        <end position="283"/>
    </location>
</feature>
<gene>
    <name evidence="3" type="ORF">A3H16_00325</name>
</gene>
<evidence type="ECO:0000256" key="1">
    <source>
        <dbReference type="SAM" id="Phobius"/>
    </source>
</evidence>
<comment type="caution">
    <text evidence="3">The sequence shown here is derived from an EMBL/GenBank/DDBJ whole genome shotgun (WGS) entry which is preliminary data.</text>
</comment>
<reference evidence="3 4" key="1">
    <citation type="journal article" date="2016" name="Nat. Commun.">
        <title>Thousands of microbial genomes shed light on interconnected biogeochemical processes in an aquifer system.</title>
        <authorList>
            <person name="Anantharaman K."/>
            <person name="Brown C.T."/>
            <person name="Hug L.A."/>
            <person name="Sharon I."/>
            <person name="Castelle C.J."/>
            <person name="Probst A.J."/>
            <person name="Thomas B.C."/>
            <person name="Singh A."/>
            <person name="Wilkins M.J."/>
            <person name="Karaoz U."/>
            <person name="Brodie E.L."/>
            <person name="Williams K.H."/>
            <person name="Hubbard S.S."/>
            <person name="Banfield J.F."/>
        </authorList>
    </citation>
    <scope>NUCLEOTIDE SEQUENCE [LARGE SCALE GENOMIC DNA]</scope>
</reference>
<evidence type="ECO:0000256" key="2">
    <source>
        <dbReference type="SAM" id="SignalP"/>
    </source>
</evidence>
<dbReference type="AlphaFoldDB" id="A0A1F6G0N8"/>
<keyword evidence="1" id="KW-0472">Membrane</keyword>
<dbReference type="GO" id="GO:0030246">
    <property type="term" value="F:carbohydrate binding"/>
    <property type="evidence" value="ECO:0007669"/>
    <property type="project" value="InterPro"/>
</dbReference>
<accession>A0A1F6G0N8</accession>